<dbReference type="Proteomes" id="UP000248555">
    <property type="component" value="Unassembled WGS sequence"/>
</dbReference>
<gene>
    <name evidence="1" type="ORF">B0I26_12924</name>
</gene>
<proteinExistence type="predicted"/>
<reference evidence="1 2" key="1">
    <citation type="submission" date="2018-06" db="EMBL/GenBank/DDBJ databases">
        <title>Genomic Encyclopedia of Type Strains, Phase III (KMG-III): the genomes of soil and plant-associated and newly described type strains.</title>
        <authorList>
            <person name="Whitman W."/>
        </authorList>
    </citation>
    <scope>NUCLEOTIDE SEQUENCE [LARGE SCALE GENOMIC DNA]</scope>
    <source>
        <strain evidence="1 2">CGMCC 1.8979</strain>
    </source>
</reference>
<accession>A0A327Y8S0</accession>
<sequence>IMVTPFFLWFLVWSPIVYQKKEVSFCFLDEFFQCQVNIEIPKETYQIKDYS</sequence>
<evidence type="ECO:0000313" key="1">
    <source>
        <dbReference type="EMBL" id="RAK14869.1"/>
    </source>
</evidence>
<feature type="non-terminal residue" evidence="1">
    <location>
        <position position="1"/>
    </location>
</feature>
<dbReference type="AlphaFoldDB" id="A0A327Y8S0"/>
<dbReference type="EMBL" id="QLMH01000029">
    <property type="protein sequence ID" value="RAK14869.1"/>
    <property type="molecule type" value="Genomic_DNA"/>
</dbReference>
<comment type="caution">
    <text evidence="1">The sequence shown here is derived from an EMBL/GenBank/DDBJ whole genome shotgun (WGS) entry which is preliminary data.</text>
</comment>
<keyword evidence="2" id="KW-1185">Reference proteome</keyword>
<evidence type="ECO:0000313" key="2">
    <source>
        <dbReference type="Proteomes" id="UP000248555"/>
    </source>
</evidence>
<name>A0A327Y8S0_9BACL</name>
<organism evidence="1 2">
    <name type="scientific">Paranoxybacillus vitaminiphilus</name>
    <dbReference type="NCBI Taxonomy" id="581036"/>
    <lineage>
        <taxon>Bacteria</taxon>
        <taxon>Bacillati</taxon>
        <taxon>Bacillota</taxon>
        <taxon>Bacilli</taxon>
        <taxon>Bacillales</taxon>
        <taxon>Anoxybacillaceae</taxon>
        <taxon>Paranoxybacillus</taxon>
    </lineage>
</organism>
<protein>
    <submittedName>
        <fullName evidence="1">Uncharacterized protein</fullName>
    </submittedName>
</protein>